<dbReference type="Proteomes" id="UP000327157">
    <property type="component" value="Chromosome 5"/>
</dbReference>
<dbReference type="OrthoDB" id="1708998at2759"/>
<keyword evidence="3" id="KW-1185">Reference proteome</keyword>
<evidence type="ECO:0000313" key="2">
    <source>
        <dbReference type="EMBL" id="KAB2635788.1"/>
    </source>
</evidence>
<reference evidence="2 3" key="1">
    <citation type="submission" date="2019-09" db="EMBL/GenBank/DDBJ databases">
        <authorList>
            <person name="Ou C."/>
        </authorList>
    </citation>
    <scope>NUCLEOTIDE SEQUENCE [LARGE SCALE GENOMIC DNA]</scope>
    <source>
        <strain evidence="2">S2</strain>
        <tissue evidence="2">Leaf</tissue>
    </source>
</reference>
<gene>
    <name evidence="2" type="ORF">D8674_026322</name>
</gene>
<proteinExistence type="predicted"/>
<protein>
    <submittedName>
        <fullName evidence="2">Uncharacterized protein</fullName>
    </submittedName>
</protein>
<reference evidence="2 3" key="3">
    <citation type="submission" date="2019-11" db="EMBL/GenBank/DDBJ databases">
        <title>A de novo genome assembly of a pear dwarfing rootstock.</title>
        <authorList>
            <person name="Wang F."/>
            <person name="Wang J."/>
            <person name="Li S."/>
            <person name="Zhang Y."/>
            <person name="Fang M."/>
            <person name="Ma L."/>
            <person name="Zhao Y."/>
            <person name="Jiang S."/>
        </authorList>
    </citation>
    <scope>NUCLEOTIDE SEQUENCE [LARGE SCALE GENOMIC DNA]</scope>
    <source>
        <strain evidence="2">S2</strain>
        <tissue evidence="2">Leaf</tissue>
    </source>
</reference>
<accession>A0A5N5I7L4</accession>
<reference evidence="3" key="2">
    <citation type="submission" date="2019-10" db="EMBL/GenBank/DDBJ databases">
        <title>A de novo genome assembly of a pear dwarfing rootstock.</title>
        <authorList>
            <person name="Wang F."/>
            <person name="Wang J."/>
            <person name="Li S."/>
            <person name="Zhang Y."/>
            <person name="Fang M."/>
            <person name="Ma L."/>
            <person name="Zhao Y."/>
            <person name="Jiang S."/>
        </authorList>
    </citation>
    <scope>NUCLEOTIDE SEQUENCE [LARGE SCALE GENOMIC DNA]</scope>
</reference>
<sequence length="118" mass="12871">MLKTAQNDVYVRPGNEIAEQLHATMVEKGDAVLQEATSQLPSETPMEDVTLPEDVGFQIMTEVLDQKYDGCLFFQIDHRRGQRPEGGSDSPKRSACNPGQYDCTGLSGVRSPNPAAST</sequence>
<evidence type="ECO:0000313" key="3">
    <source>
        <dbReference type="Proteomes" id="UP000327157"/>
    </source>
</evidence>
<dbReference type="EMBL" id="SMOL01000004">
    <property type="protein sequence ID" value="KAB2635788.1"/>
    <property type="molecule type" value="Genomic_DNA"/>
</dbReference>
<name>A0A5N5I7L4_9ROSA</name>
<comment type="caution">
    <text evidence="2">The sequence shown here is derived from an EMBL/GenBank/DDBJ whole genome shotgun (WGS) entry which is preliminary data.</text>
</comment>
<organism evidence="2 3">
    <name type="scientific">Pyrus ussuriensis x Pyrus communis</name>
    <dbReference type="NCBI Taxonomy" id="2448454"/>
    <lineage>
        <taxon>Eukaryota</taxon>
        <taxon>Viridiplantae</taxon>
        <taxon>Streptophyta</taxon>
        <taxon>Embryophyta</taxon>
        <taxon>Tracheophyta</taxon>
        <taxon>Spermatophyta</taxon>
        <taxon>Magnoliopsida</taxon>
        <taxon>eudicotyledons</taxon>
        <taxon>Gunneridae</taxon>
        <taxon>Pentapetalae</taxon>
        <taxon>rosids</taxon>
        <taxon>fabids</taxon>
        <taxon>Rosales</taxon>
        <taxon>Rosaceae</taxon>
        <taxon>Amygdaloideae</taxon>
        <taxon>Maleae</taxon>
        <taxon>Pyrus</taxon>
    </lineage>
</organism>
<evidence type="ECO:0000256" key="1">
    <source>
        <dbReference type="SAM" id="MobiDB-lite"/>
    </source>
</evidence>
<dbReference type="AlphaFoldDB" id="A0A5N5I7L4"/>
<feature type="region of interest" description="Disordered" evidence="1">
    <location>
        <begin position="79"/>
        <end position="118"/>
    </location>
</feature>